<evidence type="ECO:0000256" key="4">
    <source>
        <dbReference type="ARBA" id="ARBA00011534"/>
    </source>
</evidence>
<keyword evidence="17" id="KW-1185">Reference proteome</keyword>
<feature type="region of interest" description="Disordered" evidence="14">
    <location>
        <begin position="1"/>
        <end position="42"/>
    </location>
</feature>
<dbReference type="AlphaFoldDB" id="A0AAN6I0V4"/>
<gene>
    <name evidence="15" type="ORF">KL933_002898</name>
    <name evidence="16" type="ORF">KL946_003436</name>
</gene>
<keyword evidence="6" id="KW-0158">Chromosome</keyword>
<proteinExistence type="inferred from homology"/>
<evidence type="ECO:0000256" key="8">
    <source>
        <dbReference type="ARBA" id="ARBA00022895"/>
    </source>
</evidence>
<evidence type="ECO:0000256" key="12">
    <source>
        <dbReference type="ARBA" id="ARBA00023242"/>
    </source>
</evidence>
<feature type="compositionally biased region" description="Acidic residues" evidence="14">
    <location>
        <begin position="90"/>
        <end position="109"/>
    </location>
</feature>
<evidence type="ECO:0000256" key="5">
    <source>
        <dbReference type="ARBA" id="ARBA00019746"/>
    </source>
</evidence>
<keyword evidence="9" id="KW-0805">Transcription regulation</keyword>
<dbReference type="GO" id="GO:0008033">
    <property type="term" value="P:tRNA processing"/>
    <property type="evidence" value="ECO:0007669"/>
    <property type="project" value="UniProtKB-KW"/>
</dbReference>
<dbReference type="Proteomes" id="UP000738402">
    <property type="component" value="Unassembled WGS sequence"/>
</dbReference>
<evidence type="ECO:0000256" key="6">
    <source>
        <dbReference type="ARBA" id="ARBA00022454"/>
    </source>
</evidence>
<dbReference type="EMBL" id="JAHLUN010000009">
    <property type="protein sequence ID" value="KAG7763996.1"/>
    <property type="molecule type" value="Genomic_DNA"/>
</dbReference>
<dbReference type="Pfam" id="PF08738">
    <property type="entry name" value="Gon7"/>
    <property type="match status" value="1"/>
</dbReference>
<evidence type="ECO:0000256" key="14">
    <source>
        <dbReference type="SAM" id="MobiDB-lite"/>
    </source>
</evidence>
<comment type="function">
    <text evidence="13">Component of the EKC/KEOPS complex that is required for the formation of a threonylcarbamoyl group on adenosine at position 37 (t(6)A37) in tRNAs that read codons beginning with adenine. The complex is probably involved in the transfer of the threonylcarbamoyl moiety of threonylcarbamoyl-AMP (TC-AMP) to the N6 group of A37. GON7 likely plays a supporting role to the catalytic subunit KAE1 in the complex. The EKC/KEOPS complex also promotes both telomere uncapping and telomere elongation. The complex is required for efficient recruitment of transcriptional coactivators.</text>
</comment>
<evidence type="ECO:0000313" key="17">
    <source>
        <dbReference type="Proteomes" id="UP000697297"/>
    </source>
</evidence>
<sequence length="109" mass="12154">MTKDTSELLPTAEYSGPVSKRFEVDPTKPHSTSGRTNGPSDYVLAAGAVDRDAPTEATDTRIGRLRAYVTTLQDEVNEFLTERMTRKGEEEEQDLVNPEEEEDEDQSGF</sequence>
<keyword evidence="7" id="KW-0819">tRNA processing</keyword>
<evidence type="ECO:0000313" key="15">
    <source>
        <dbReference type="EMBL" id="KAG7727189.1"/>
    </source>
</evidence>
<comment type="subunit">
    <text evidence="4">Component of the EKC/KEOPS complex composed of at least BUD32, CGI121, GON7, KAE1 and PCC1; the whole complex dimerizes.</text>
</comment>
<evidence type="ECO:0000256" key="9">
    <source>
        <dbReference type="ARBA" id="ARBA00023015"/>
    </source>
</evidence>
<accession>A0AAN6I0V4</accession>
<keyword evidence="8" id="KW-0779">Telomere</keyword>
<evidence type="ECO:0000256" key="1">
    <source>
        <dbReference type="ARBA" id="ARBA00004123"/>
    </source>
</evidence>
<comment type="similarity">
    <text evidence="3">Belongs to the GON7 family.</text>
</comment>
<evidence type="ECO:0000313" key="18">
    <source>
        <dbReference type="Proteomes" id="UP000738402"/>
    </source>
</evidence>
<keyword evidence="12" id="KW-0539">Nucleus</keyword>
<evidence type="ECO:0000256" key="3">
    <source>
        <dbReference type="ARBA" id="ARBA00008529"/>
    </source>
</evidence>
<protein>
    <recommendedName>
        <fullName evidence="5">EKC/KEOPS complex subunit GON7</fullName>
    </recommendedName>
</protein>
<keyword evidence="10" id="KW-0010">Activator</keyword>
<dbReference type="GO" id="GO:0000781">
    <property type="term" value="C:chromosome, telomeric region"/>
    <property type="evidence" value="ECO:0007669"/>
    <property type="project" value="UniProtKB-SubCell"/>
</dbReference>
<feature type="region of interest" description="Disordered" evidence="14">
    <location>
        <begin position="81"/>
        <end position="109"/>
    </location>
</feature>
<reference evidence="15 17" key="1">
    <citation type="journal article" date="2021" name="G3 (Bethesda)">
        <title>Genomic diversity, chromosomal rearrangements, and interspecies hybridization in the ogataea polymorpha species complex.</title>
        <authorList>
            <person name="Hanson S.J."/>
            <person name="Cinneide E.O."/>
            <person name="Salzberg L.I."/>
            <person name="Wolfe K.H."/>
            <person name="McGowan J."/>
            <person name="Fitzpatrick D.A."/>
            <person name="Matlin K."/>
        </authorList>
    </citation>
    <scope>NUCLEOTIDE SEQUENCE</scope>
    <source>
        <strain evidence="16">81-436-3</strain>
        <strain evidence="15">83-405-1</strain>
    </source>
</reference>
<dbReference type="InterPro" id="IPR014849">
    <property type="entry name" value="EKC/KEOPS_Gon7"/>
</dbReference>
<evidence type="ECO:0000256" key="11">
    <source>
        <dbReference type="ARBA" id="ARBA00023163"/>
    </source>
</evidence>
<comment type="subcellular location">
    <subcellularLocation>
        <location evidence="2">Chromosome</location>
        <location evidence="2">Telomere</location>
    </subcellularLocation>
    <subcellularLocation>
        <location evidence="1">Nucleus</location>
    </subcellularLocation>
</comment>
<comment type="caution">
    <text evidence="15">The sequence shown here is derived from an EMBL/GenBank/DDBJ whole genome shotgun (WGS) entry which is preliminary data.</text>
</comment>
<dbReference type="GO" id="GO:0005634">
    <property type="term" value="C:nucleus"/>
    <property type="evidence" value="ECO:0007669"/>
    <property type="project" value="UniProtKB-SubCell"/>
</dbReference>
<feature type="compositionally biased region" description="Polar residues" evidence="14">
    <location>
        <begin position="29"/>
        <end position="39"/>
    </location>
</feature>
<evidence type="ECO:0000256" key="13">
    <source>
        <dbReference type="ARBA" id="ARBA00025393"/>
    </source>
</evidence>
<dbReference type="EMBL" id="JAHLUH010000007">
    <property type="protein sequence ID" value="KAG7727189.1"/>
    <property type="molecule type" value="Genomic_DNA"/>
</dbReference>
<keyword evidence="11" id="KW-0804">Transcription</keyword>
<name>A0AAN6I0V4_9ASCO</name>
<organism evidence="15 18">
    <name type="scientific">Ogataea haglerorum</name>
    <dbReference type="NCBI Taxonomy" id="1937702"/>
    <lineage>
        <taxon>Eukaryota</taxon>
        <taxon>Fungi</taxon>
        <taxon>Dikarya</taxon>
        <taxon>Ascomycota</taxon>
        <taxon>Saccharomycotina</taxon>
        <taxon>Pichiomycetes</taxon>
        <taxon>Pichiales</taxon>
        <taxon>Pichiaceae</taxon>
        <taxon>Ogataea</taxon>
    </lineage>
</organism>
<evidence type="ECO:0000256" key="7">
    <source>
        <dbReference type="ARBA" id="ARBA00022694"/>
    </source>
</evidence>
<evidence type="ECO:0000256" key="2">
    <source>
        <dbReference type="ARBA" id="ARBA00004574"/>
    </source>
</evidence>
<evidence type="ECO:0000256" key="10">
    <source>
        <dbReference type="ARBA" id="ARBA00023159"/>
    </source>
</evidence>
<evidence type="ECO:0000313" key="16">
    <source>
        <dbReference type="EMBL" id="KAG7763996.1"/>
    </source>
</evidence>
<dbReference type="Proteomes" id="UP000697297">
    <property type="component" value="Unassembled WGS sequence"/>
</dbReference>